<name>A0A016WMB1_9BILA</name>
<protein>
    <recommendedName>
        <fullName evidence="2">FHA domain-containing protein</fullName>
    </recommendedName>
</protein>
<evidence type="ECO:0000313" key="3">
    <source>
        <dbReference type="EMBL" id="EYC40412.1"/>
    </source>
</evidence>
<evidence type="ECO:0000259" key="2">
    <source>
        <dbReference type="PROSITE" id="PS50006"/>
    </source>
</evidence>
<feature type="compositionally biased region" description="Polar residues" evidence="1">
    <location>
        <begin position="246"/>
        <end position="256"/>
    </location>
</feature>
<dbReference type="OrthoDB" id="552194at2759"/>
<dbReference type="Gene3D" id="2.60.200.20">
    <property type="match status" value="1"/>
</dbReference>
<dbReference type="EMBL" id="JARK01000213">
    <property type="protein sequence ID" value="EYC40412.1"/>
    <property type="molecule type" value="Genomic_DNA"/>
</dbReference>
<dbReference type="Proteomes" id="UP000024635">
    <property type="component" value="Unassembled WGS sequence"/>
</dbReference>
<dbReference type="Pfam" id="PF00498">
    <property type="entry name" value="FHA"/>
    <property type="match status" value="1"/>
</dbReference>
<sequence>MERVQVLDRAGKALLREYWLFSLIPLEKWRFLYVIESRGSTVSIGRDKKKCGIALAVDAQGVSRIHGSLLWSGQGELTYSDTSTYGTLVDGKVVKGGTCIVRDGSQISVGDVEFTIAFSRPASSCPPASSQSQSMSAKNSVKRRGVTSDSLANEIKRSKLDAKISSFFRKRSHVIDDDDCVVLAEDTQQSQNISAKDNSVQNVVSFVSDSNALPANDTVSLVSEKSSVVDSRSRMSTSRGEDNPSAARSQLSSSTTVRRRKKQSIFDSNLRPVSHRPSPVVLAEDTQLDASERARRSCGASRSINVTCIPETCEQNKQTQLSRGTGATLNSAAVSFDRSETSNFLAPEVSILSNTAEKTSFTRGLYKEPGDSLPIKKARIFDAFPTKGKSCAKKEADDEEITTIDDDEKPDVSDLLKLVSTGKRYDDFGTGENDDEDKGLEIERVVAKLSELVHYADIERPPKRIDVSAPLPVAGDHKSCNFKRFKKVTSDICVNFPRVLGKSTYSGKSGTIQCLVVLSEPVMHSCR</sequence>
<accession>A0A016WMB1</accession>
<feature type="compositionally biased region" description="Polar residues" evidence="1">
    <location>
        <begin position="223"/>
        <end position="238"/>
    </location>
</feature>
<feature type="region of interest" description="Disordered" evidence="1">
    <location>
        <begin position="124"/>
        <end position="148"/>
    </location>
</feature>
<reference evidence="4" key="1">
    <citation type="journal article" date="2015" name="Nat. Genet.">
        <title>The genome and transcriptome of the zoonotic hookworm Ancylostoma ceylanicum identify infection-specific gene families.</title>
        <authorList>
            <person name="Schwarz E.M."/>
            <person name="Hu Y."/>
            <person name="Antoshechkin I."/>
            <person name="Miller M.M."/>
            <person name="Sternberg P.W."/>
            <person name="Aroian R.V."/>
        </authorList>
    </citation>
    <scope>NUCLEOTIDE SEQUENCE</scope>
    <source>
        <strain evidence="4">HY135</strain>
    </source>
</reference>
<evidence type="ECO:0000313" key="4">
    <source>
        <dbReference type="Proteomes" id="UP000024635"/>
    </source>
</evidence>
<keyword evidence="4" id="KW-1185">Reference proteome</keyword>
<dbReference type="PROSITE" id="PS50006">
    <property type="entry name" value="FHA_DOMAIN"/>
    <property type="match status" value="1"/>
</dbReference>
<organism evidence="3 4">
    <name type="scientific">Ancylostoma ceylanicum</name>
    <dbReference type="NCBI Taxonomy" id="53326"/>
    <lineage>
        <taxon>Eukaryota</taxon>
        <taxon>Metazoa</taxon>
        <taxon>Ecdysozoa</taxon>
        <taxon>Nematoda</taxon>
        <taxon>Chromadorea</taxon>
        <taxon>Rhabditida</taxon>
        <taxon>Rhabditina</taxon>
        <taxon>Rhabditomorpha</taxon>
        <taxon>Strongyloidea</taxon>
        <taxon>Ancylostomatidae</taxon>
        <taxon>Ancylostomatinae</taxon>
        <taxon>Ancylostoma</taxon>
    </lineage>
</organism>
<feature type="compositionally biased region" description="Low complexity" evidence="1">
    <location>
        <begin position="124"/>
        <end position="137"/>
    </location>
</feature>
<dbReference type="InterPro" id="IPR000253">
    <property type="entry name" value="FHA_dom"/>
</dbReference>
<dbReference type="InterPro" id="IPR008984">
    <property type="entry name" value="SMAD_FHA_dom_sf"/>
</dbReference>
<gene>
    <name evidence="3" type="primary">Acey_s0613.g677</name>
    <name evidence="3" type="synonym">Acey-C09H10.10</name>
    <name evidence="3" type="ORF">Y032_0613g677</name>
</gene>
<dbReference type="AlphaFoldDB" id="A0A016WMB1"/>
<proteinExistence type="predicted"/>
<evidence type="ECO:0000256" key="1">
    <source>
        <dbReference type="SAM" id="MobiDB-lite"/>
    </source>
</evidence>
<feature type="region of interest" description="Disordered" evidence="1">
    <location>
        <begin position="223"/>
        <end position="282"/>
    </location>
</feature>
<comment type="caution">
    <text evidence="3">The sequence shown here is derived from an EMBL/GenBank/DDBJ whole genome shotgun (WGS) entry which is preliminary data.</text>
</comment>
<feature type="domain" description="FHA" evidence="2">
    <location>
        <begin position="42"/>
        <end position="94"/>
    </location>
</feature>
<dbReference type="CDD" id="cd00060">
    <property type="entry name" value="FHA"/>
    <property type="match status" value="1"/>
</dbReference>
<dbReference type="STRING" id="53326.A0A016WMB1"/>
<dbReference type="SUPFAM" id="SSF49879">
    <property type="entry name" value="SMAD/FHA domain"/>
    <property type="match status" value="1"/>
</dbReference>